<comment type="similarity">
    <text evidence="1">Belongs to the Nudix hydrolase family.</text>
</comment>
<dbReference type="InterPro" id="IPR000086">
    <property type="entry name" value="NUDIX_hydrolase_dom"/>
</dbReference>
<dbReference type="SUPFAM" id="SSF55811">
    <property type="entry name" value="Nudix"/>
    <property type="match status" value="1"/>
</dbReference>
<sequence>MINNSTHVNWDGHAIKLTWFPTDQYPSIEKVTSVHGICFYENKILLVHIKDRGFNHPGGHVDQGETPEQALFREIYEEGYVNGESQYLGFIEVNQEHNPQYDPEGKYPRIGYQLFYKVNVTECFPFARENESITRIWVEPSEVPFVINDHKLVNIILKEALDR</sequence>
<reference evidence="3 4" key="1">
    <citation type="submission" date="2023-08" db="EMBL/GenBank/DDBJ databases">
        <authorList>
            <person name="Park J.-S."/>
        </authorList>
    </citation>
    <scope>NUCLEOTIDE SEQUENCE [LARGE SCALE GENOMIC DNA]</scope>
    <source>
        <strain evidence="3 4">2205SS18-9</strain>
    </source>
</reference>
<dbReference type="PANTHER" id="PTHR43736">
    <property type="entry name" value="ADP-RIBOSE PYROPHOSPHATASE"/>
    <property type="match status" value="1"/>
</dbReference>
<dbReference type="Pfam" id="PF00293">
    <property type="entry name" value="NUDIX"/>
    <property type="match status" value="1"/>
</dbReference>
<dbReference type="RefSeq" id="WP_305991489.1">
    <property type="nucleotide sequence ID" value="NZ_JAVAMP010000002.1"/>
</dbReference>
<comment type="caution">
    <text evidence="3">The sequence shown here is derived from an EMBL/GenBank/DDBJ whole genome shotgun (WGS) entry which is preliminary data.</text>
</comment>
<dbReference type="Gene3D" id="3.90.79.10">
    <property type="entry name" value="Nucleoside Triphosphate Pyrophosphohydrolase"/>
    <property type="match status" value="1"/>
</dbReference>
<gene>
    <name evidence="3" type="ORF">Q5Y73_08795</name>
</gene>
<protein>
    <submittedName>
        <fullName evidence="3">NUDIX domain-containing protein</fullName>
    </submittedName>
</protein>
<dbReference type="PANTHER" id="PTHR43736:SF1">
    <property type="entry name" value="DIHYDRONEOPTERIN TRIPHOSPHATE DIPHOSPHATASE"/>
    <property type="match status" value="1"/>
</dbReference>
<dbReference type="Proteomes" id="UP001231941">
    <property type="component" value="Unassembled WGS sequence"/>
</dbReference>
<name>A0ABT9IY14_9BACL</name>
<evidence type="ECO:0000313" key="3">
    <source>
        <dbReference type="EMBL" id="MDP5274203.1"/>
    </source>
</evidence>
<evidence type="ECO:0000256" key="1">
    <source>
        <dbReference type="ARBA" id="ARBA00005582"/>
    </source>
</evidence>
<evidence type="ECO:0000313" key="4">
    <source>
        <dbReference type="Proteomes" id="UP001231941"/>
    </source>
</evidence>
<keyword evidence="4" id="KW-1185">Reference proteome</keyword>
<evidence type="ECO:0000259" key="2">
    <source>
        <dbReference type="PROSITE" id="PS51462"/>
    </source>
</evidence>
<proteinExistence type="inferred from homology"/>
<dbReference type="InterPro" id="IPR015797">
    <property type="entry name" value="NUDIX_hydrolase-like_dom_sf"/>
</dbReference>
<feature type="domain" description="Nudix hydrolase" evidence="2">
    <location>
        <begin position="29"/>
        <end position="160"/>
    </location>
</feature>
<dbReference type="PROSITE" id="PS51462">
    <property type="entry name" value="NUDIX"/>
    <property type="match status" value="1"/>
</dbReference>
<dbReference type="EMBL" id="JAVAMP010000002">
    <property type="protein sequence ID" value="MDP5274203.1"/>
    <property type="molecule type" value="Genomic_DNA"/>
</dbReference>
<organism evidence="3 4">
    <name type="scientific">Chengkuizengella axinellae</name>
    <dbReference type="NCBI Taxonomy" id="3064388"/>
    <lineage>
        <taxon>Bacteria</taxon>
        <taxon>Bacillati</taxon>
        <taxon>Bacillota</taxon>
        <taxon>Bacilli</taxon>
        <taxon>Bacillales</taxon>
        <taxon>Paenibacillaceae</taxon>
        <taxon>Chengkuizengella</taxon>
    </lineage>
</organism>
<accession>A0ABT9IY14</accession>
<dbReference type="CDD" id="cd02883">
    <property type="entry name" value="NUDIX_Hydrolase"/>
    <property type="match status" value="1"/>
</dbReference>